<dbReference type="PANTHER" id="PTHR24326">
    <property type="entry name" value="HOMEOBOX-LEUCINE ZIPPER PROTEIN"/>
    <property type="match status" value="1"/>
</dbReference>
<feature type="domain" description="Homeobox" evidence="13">
    <location>
        <begin position="15"/>
        <end position="75"/>
    </location>
</feature>
<dbReference type="PANTHER" id="PTHR24326:SF522">
    <property type="entry name" value="HOMEOBOX-LEUCINE ZIPPER PROTEIN ATHB-52"/>
    <property type="match status" value="1"/>
</dbReference>
<evidence type="ECO:0000256" key="2">
    <source>
        <dbReference type="ARBA" id="ARBA00023015"/>
    </source>
</evidence>
<evidence type="ECO:0000256" key="3">
    <source>
        <dbReference type="ARBA" id="ARBA00023125"/>
    </source>
</evidence>
<keyword evidence="3 8" id="KW-0238">DNA-binding</keyword>
<evidence type="ECO:0000259" key="13">
    <source>
        <dbReference type="PROSITE" id="PS50071"/>
    </source>
</evidence>
<dbReference type="Proteomes" id="UP001152484">
    <property type="component" value="Unassembled WGS sequence"/>
</dbReference>
<comment type="caution">
    <text evidence="14">The sequence shown here is derived from an EMBL/GenBank/DDBJ whole genome shotgun (WGS) entry which is preliminary data.</text>
</comment>
<evidence type="ECO:0000256" key="10">
    <source>
        <dbReference type="RuleBase" id="RU369038"/>
    </source>
</evidence>
<dbReference type="CDD" id="cd00086">
    <property type="entry name" value="homeodomain"/>
    <property type="match status" value="1"/>
</dbReference>
<dbReference type="PROSITE" id="PS00027">
    <property type="entry name" value="HOMEOBOX_1"/>
    <property type="match status" value="1"/>
</dbReference>
<keyword evidence="4 8" id="KW-0371">Homeobox</keyword>
<dbReference type="GO" id="GO:0043565">
    <property type="term" value="F:sequence-specific DNA binding"/>
    <property type="evidence" value="ECO:0007669"/>
    <property type="project" value="TreeGrafter"/>
</dbReference>
<keyword evidence="6 8" id="KW-0539">Nucleus</keyword>
<proteinExistence type="inferred from homology"/>
<evidence type="ECO:0000256" key="8">
    <source>
        <dbReference type="PROSITE-ProRule" id="PRU00108"/>
    </source>
</evidence>
<dbReference type="Gene3D" id="1.10.10.60">
    <property type="entry name" value="Homeodomain-like"/>
    <property type="match status" value="1"/>
</dbReference>
<comment type="subcellular location">
    <subcellularLocation>
        <location evidence="1 8 9">Nucleus</location>
    </subcellularLocation>
</comment>
<keyword evidence="5 10" id="KW-0804">Transcription</keyword>
<evidence type="ECO:0000256" key="11">
    <source>
        <dbReference type="SAM" id="Coils"/>
    </source>
</evidence>
<evidence type="ECO:0000256" key="1">
    <source>
        <dbReference type="ARBA" id="ARBA00004123"/>
    </source>
</evidence>
<feature type="coiled-coil region" evidence="11">
    <location>
        <begin position="74"/>
        <end position="115"/>
    </location>
</feature>
<name>A0A9P0ZGW8_CUSEU</name>
<sequence length="187" mass="21290">MSCMNSQTNHKSLSSSMKHNKKRLTQDQVKLLESYFDSNKKLEPERKLELARDIGVTPRQIAIWYQNRRARWKNQSLELHNSALQVKLESALAEMKTLETEMAKLREELKRRAEEMLLIGGSSLAHLQTGVSSISPNYNSSCCDEGMSSSFKDEGLLHFDELYGSLVGVEDGSNSSSSWANRKDFWV</sequence>
<evidence type="ECO:0000256" key="12">
    <source>
        <dbReference type="SAM" id="MobiDB-lite"/>
    </source>
</evidence>
<protein>
    <recommendedName>
        <fullName evidence="10">Homeobox-leucine zipper protein</fullName>
    </recommendedName>
    <alternativeName>
        <fullName evidence="10">HD-ZIP protein</fullName>
    </alternativeName>
    <alternativeName>
        <fullName evidence="10">Homeodomain transcription factor</fullName>
    </alternativeName>
</protein>
<dbReference type="InterPro" id="IPR017970">
    <property type="entry name" value="Homeobox_CS"/>
</dbReference>
<gene>
    <name evidence="14" type="ORF">CEURO_LOCUS14729</name>
</gene>
<comment type="similarity">
    <text evidence="7 10">Belongs to the HD-ZIP homeobox family. Class I subfamily.</text>
</comment>
<reference evidence="14" key="1">
    <citation type="submission" date="2022-07" db="EMBL/GenBank/DDBJ databases">
        <authorList>
            <person name="Macas J."/>
            <person name="Novak P."/>
            <person name="Neumann P."/>
        </authorList>
    </citation>
    <scope>NUCLEOTIDE SEQUENCE</scope>
</reference>
<dbReference type="PROSITE" id="PS50071">
    <property type="entry name" value="HOMEOBOX_2"/>
    <property type="match status" value="1"/>
</dbReference>
<dbReference type="PRINTS" id="PR00031">
    <property type="entry name" value="HTHREPRESSR"/>
</dbReference>
<feature type="DNA-binding region" description="Homeobox" evidence="8">
    <location>
        <begin position="17"/>
        <end position="76"/>
    </location>
</feature>
<dbReference type="InterPro" id="IPR001356">
    <property type="entry name" value="HD"/>
</dbReference>
<feature type="region of interest" description="Disordered" evidence="12">
    <location>
        <begin position="1"/>
        <end position="22"/>
    </location>
</feature>
<dbReference type="SMART" id="SM00389">
    <property type="entry name" value="HOX"/>
    <property type="match status" value="1"/>
</dbReference>
<dbReference type="EMBL" id="CAMAPE010000038">
    <property type="protein sequence ID" value="CAH9100005.1"/>
    <property type="molecule type" value="Genomic_DNA"/>
</dbReference>
<dbReference type="AlphaFoldDB" id="A0A9P0ZGW8"/>
<evidence type="ECO:0000256" key="6">
    <source>
        <dbReference type="ARBA" id="ARBA00023242"/>
    </source>
</evidence>
<dbReference type="GO" id="GO:0005634">
    <property type="term" value="C:nucleus"/>
    <property type="evidence" value="ECO:0007669"/>
    <property type="project" value="UniProtKB-SubCell"/>
</dbReference>
<organism evidence="14 15">
    <name type="scientific">Cuscuta europaea</name>
    <name type="common">European dodder</name>
    <dbReference type="NCBI Taxonomy" id="41803"/>
    <lineage>
        <taxon>Eukaryota</taxon>
        <taxon>Viridiplantae</taxon>
        <taxon>Streptophyta</taxon>
        <taxon>Embryophyta</taxon>
        <taxon>Tracheophyta</taxon>
        <taxon>Spermatophyta</taxon>
        <taxon>Magnoliopsida</taxon>
        <taxon>eudicotyledons</taxon>
        <taxon>Gunneridae</taxon>
        <taxon>Pentapetalae</taxon>
        <taxon>asterids</taxon>
        <taxon>lamiids</taxon>
        <taxon>Solanales</taxon>
        <taxon>Convolvulaceae</taxon>
        <taxon>Cuscuteae</taxon>
        <taxon>Cuscuta</taxon>
        <taxon>Cuscuta subgen. Cuscuta</taxon>
    </lineage>
</organism>
<dbReference type="InterPro" id="IPR045224">
    <property type="entry name" value="HDZip_class_I_plant"/>
</dbReference>
<keyword evidence="15" id="KW-1185">Reference proteome</keyword>
<feature type="compositionally biased region" description="Polar residues" evidence="12">
    <location>
        <begin position="1"/>
        <end position="17"/>
    </location>
</feature>
<keyword evidence="2 10" id="KW-0805">Transcription regulation</keyword>
<dbReference type="InterPro" id="IPR000047">
    <property type="entry name" value="HTH_motif"/>
</dbReference>
<dbReference type="OrthoDB" id="6159439at2759"/>
<evidence type="ECO:0000313" key="14">
    <source>
        <dbReference type="EMBL" id="CAH9100005.1"/>
    </source>
</evidence>
<comment type="function">
    <text evidence="10">Transcription factor.</text>
</comment>
<evidence type="ECO:0000256" key="7">
    <source>
        <dbReference type="ARBA" id="ARBA00025748"/>
    </source>
</evidence>
<dbReference type="InterPro" id="IPR009057">
    <property type="entry name" value="Homeodomain-like_sf"/>
</dbReference>
<evidence type="ECO:0000256" key="9">
    <source>
        <dbReference type="RuleBase" id="RU000682"/>
    </source>
</evidence>
<evidence type="ECO:0000313" key="15">
    <source>
        <dbReference type="Proteomes" id="UP001152484"/>
    </source>
</evidence>
<keyword evidence="11" id="KW-0175">Coiled coil</keyword>
<dbReference type="Pfam" id="PF00046">
    <property type="entry name" value="Homeodomain"/>
    <property type="match status" value="1"/>
</dbReference>
<dbReference type="GO" id="GO:0000981">
    <property type="term" value="F:DNA-binding transcription factor activity, RNA polymerase II-specific"/>
    <property type="evidence" value="ECO:0007669"/>
    <property type="project" value="UniProtKB-UniRule"/>
</dbReference>
<dbReference type="SUPFAM" id="SSF46689">
    <property type="entry name" value="Homeodomain-like"/>
    <property type="match status" value="1"/>
</dbReference>
<evidence type="ECO:0000256" key="4">
    <source>
        <dbReference type="ARBA" id="ARBA00023155"/>
    </source>
</evidence>
<evidence type="ECO:0000256" key="5">
    <source>
        <dbReference type="ARBA" id="ARBA00023163"/>
    </source>
</evidence>
<dbReference type="GO" id="GO:0045893">
    <property type="term" value="P:positive regulation of DNA-templated transcription"/>
    <property type="evidence" value="ECO:0007669"/>
    <property type="project" value="TreeGrafter"/>
</dbReference>
<accession>A0A9P0ZGW8</accession>